<proteinExistence type="predicted"/>
<gene>
    <name evidence="2" type="ORF">ACJRO7_017182</name>
</gene>
<organism evidence="2 3">
    <name type="scientific">Eucalyptus globulus</name>
    <name type="common">Tasmanian blue gum</name>
    <dbReference type="NCBI Taxonomy" id="34317"/>
    <lineage>
        <taxon>Eukaryota</taxon>
        <taxon>Viridiplantae</taxon>
        <taxon>Streptophyta</taxon>
        <taxon>Embryophyta</taxon>
        <taxon>Tracheophyta</taxon>
        <taxon>Spermatophyta</taxon>
        <taxon>Magnoliopsida</taxon>
        <taxon>eudicotyledons</taxon>
        <taxon>Gunneridae</taxon>
        <taxon>Pentapetalae</taxon>
        <taxon>rosids</taxon>
        <taxon>malvids</taxon>
        <taxon>Myrtales</taxon>
        <taxon>Myrtaceae</taxon>
        <taxon>Myrtoideae</taxon>
        <taxon>Eucalypteae</taxon>
        <taxon>Eucalyptus</taxon>
    </lineage>
</organism>
<protein>
    <submittedName>
        <fullName evidence="2">Uncharacterized protein</fullName>
    </submittedName>
</protein>
<reference evidence="2 3" key="1">
    <citation type="submission" date="2024-11" db="EMBL/GenBank/DDBJ databases">
        <title>Chromosome-level genome assembly of Eucalyptus globulus Labill. provides insights into its genome evolution.</title>
        <authorList>
            <person name="Li X."/>
        </authorList>
    </citation>
    <scope>NUCLEOTIDE SEQUENCE [LARGE SCALE GENOMIC DNA]</scope>
    <source>
        <strain evidence="2">CL2024</strain>
        <tissue evidence="2">Fresh tender leaves</tissue>
    </source>
</reference>
<sequence length="97" mass="10410">MLRCLPNGDRRIRWDPAPRALLGIGPRAGPPRVAVVAGPLSARVWGSFPQVLRTPVTPSWLRAARASPRHLPGGPPPSSRAERRGESGPGSRGPRRT</sequence>
<dbReference type="AlphaFoldDB" id="A0ABD3KQ61"/>
<evidence type="ECO:0000313" key="3">
    <source>
        <dbReference type="Proteomes" id="UP001634007"/>
    </source>
</evidence>
<dbReference type="EMBL" id="JBJKBG010000004">
    <property type="protein sequence ID" value="KAL3741673.1"/>
    <property type="molecule type" value="Genomic_DNA"/>
</dbReference>
<comment type="caution">
    <text evidence="2">The sequence shown here is derived from an EMBL/GenBank/DDBJ whole genome shotgun (WGS) entry which is preliminary data.</text>
</comment>
<dbReference type="Proteomes" id="UP001634007">
    <property type="component" value="Unassembled WGS sequence"/>
</dbReference>
<accession>A0ABD3KQ61</accession>
<name>A0ABD3KQ61_EUCGL</name>
<feature type="region of interest" description="Disordered" evidence="1">
    <location>
        <begin position="63"/>
        <end position="97"/>
    </location>
</feature>
<evidence type="ECO:0000256" key="1">
    <source>
        <dbReference type="SAM" id="MobiDB-lite"/>
    </source>
</evidence>
<keyword evidence="3" id="KW-1185">Reference proteome</keyword>
<evidence type="ECO:0000313" key="2">
    <source>
        <dbReference type="EMBL" id="KAL3741673.1"/>
    </source>
</evidence>